<comment type="caution">
    <text evidence="1">The sequence shown here is derived from an EMBL/GenBank/DDBJ whole genome shotgun (WGS) entry which is preliminary data.</text>
</comment>
<protein>
    <submittedName>
        <fullName evidence="1">Uncharacterized protein</fullName>
    </submittedName>
</protein>
<evidence type="ECO:0000313" key="1">
    <source>
        <dbReference type="EMBL" id="KAH7855108.1"/>
    </source>
</evidence>
<dbReference type="EMBL" id="CM037161">
    <property type="protein sequence ID" value="KAH7855108.1"/>
    <property type="molecule type" value="Genomic_DNA"/>
</dbReference>
<sequence length="137" mass="15498">MEEHFLKQSDGSQVPLEILASNLFYPYFKANTILFDARYMLRSGPIASYRDLDLSSKNLRVKRRLSLQPPASAAGLGPKLGDFCSRDLSKEVLCDKPPLDFASGSLWDRIGDENFLRDLENREILLAEPQHLSLIDV</sequence>
<keyword evidence="2" id="KW-1185">Reference proteome</keyword>
<dbReference type="Proteomes" id="UP000828048">
    <property type="component" value="Chromosome 11"/>
</dbReference>
<gene>
    <name evidence="1" type="ORF">Vadar_021329</name>
</gene>
<reference evidence="1 2" key="1">
    <citation type="journal article" date="2021" name="Hortic Res">
        <title>High-quality reference genome and annotation aids understanding of berry development for evergreen blueberry (Vaccinium darrowii).</title>
        <authorList>
            <person name="Yu J."/>
            <person name="Hulse-Kemp A.M."/>
            <person name="Babiker E."/>
            <person name="Staton M."/>
        </authorList>
    </citation>
    <scope>NUCLEOTIDE SEQUENCE [LARGE SCALE GENOMIC DNA]</scope>
    <source>
        <strain evidence="2">cv. NJ 8807/NJ 8810</strain>
        <tissue evidence="1">Young leaf</tissue>
    </source>
</reference>
<organism evidence="1 2">
    <name type="scientific">Vaccinium darrowii</name>
    <dbReference type="NCBI Taxonomy" id="229202"/>
    <lineage>
        <taxon>Eukaryota</taxon>
        <taxon>Viridiplantae</taxon>
        <taxon>Streptophyta</taxon>
        <taxon>Embryophyta</taxon>
        <taxon>Tracheophyta</taxon>
        <taxon>Spermatophyta</taxon>
        <taxon>Magnoliopsida</taxon>
        <taxon>eudicotyledons</taxon>
        <taxon>Gunneridae</taxon>
        <taxon>Pentapetalae</taxon>
        <taxon>asterids</taxon>
        <taxon>Ericales</taxon>
        <taxon>Ericaceae</taxon>
        <taxon>Vaccinioideae</taxon>
        <taxon>Vaccinieae</taxon>
        <taxon>Vaccinium</taxon>
    </lineage>
</organism>
<evidence type="ECO:0000313" key="2">
    <source>
        <dbReference type="Proteomes" id="UP000828048"/>
    </source>
</evidence>
<proteinExistence type="predicted"/>
<name>A0ACB7YNN5_9ERIC</name>
<accession>A0ACB7YNN5</accession>